<dbReference type="GO" id="GO:1901135">
    <property type="term" value="P:carbohydrate derivative metabolic process"/>
    <property type="evidence" value="ECO:0007669"/>
    <property type="project" value="UniProtKB-ARBA"/>
</dbReference>
<dbReference type="Proteomes" id="UP000256431">
    <property type="component" value="Unassembled WGS sequence"/>
</dbReference>
<proteinExistence type="predicted"/>
<dbReference type="InterPro" id="IPR001296">
    <property type="entry name" value="Glyco_trans_1"/>
</dbReference>
<dbReference type="AlphaFoldDB" id="A0A3D8H8G1"/>
<reference evidence="3 4" key="1">
    <citation type="submission" date="2018-08" db="EMBL/GenBank/DDBJ databases">
        <title>Genome sequence of Marinobacter flavimaris KCTC 12185.</title>
        <authorList>
            <person name="Chun J."/>
            <person name="Kim B.-Y."/>
            <person name="Choi S.-B."/>
            <person name="Kwak M.-J."/>
        </authorList>
    </citation>
    <scope>NUCLEOTIDE SEQUENCE [LARGE SCALE GENOMIC DNA]</scope>
    <source>
        <strain evidence="3 4">KCTC 12185</strain>
    </source>
</reference>
<feature type="domain" description="Glycosyl transferase family 1" evidence="1">
    <location>
        <begin position="187"/>
        <end position="349"/>
    </location>
</feature>
<evidence type="ECO:0000259" key="1">
    <source>
        <dbReference type="Pfam" id="PF00534"/>
    </source>
</evidence>
<protein>
    <submittedName>
        <fullName evidence="3">Glycosyltransferase</fullName>
    </submittedName>
</protein>
<dbReference type="Gene3D" id="3.40.50.2000">
    <property type="entry name" value="Glycogen Phosphorylase B"/>
    <property type="match status" value="2"/>
</dbReference>
<dbReference type="SUPFAM" id="SSF53756">
    <property type="entry name" value="UDP-Glycosyltransferase/glycogen phosphorylase"/>
    <property type="match status" value="1"/>
</dbReference>
<name>A0A3D8H8G1_9GAMM</name>
<evidence type="ECO:0000313" key="4">
    <source>
        <dbReference type="Proteomes" id="UP000256431"/>
    </source>
</evidence>
<accession>A0A3D8H8G1</accession>
<dbReference type="PANTHER" id="PTHR12526">
    <property type="entry name" value="GLYCOSYLTRANSFERASE"/>
    <property type="match status" value="1"/>
</dbReference>
<dbReference type="CDD" id="cd03801">
    <property type="entry name" value="GT4_PimA-like"/>
    <property type="match status" value="1"/>
</dbReference>
<evidence type="ECO:0000313" key="3">
    <source>
        <dbReference type="EMBL" id="RDU43003.1"/>
    </source>
</evidence>
<dbReference type="Pfam" id="PF00534">
    <property type="entry name" value="Glycos_transf_1"/>
    <property type="match status" value="1"/>
</dbReference>
<feature type="domain" description="Glycosyltransferase subfamily 4-like N-terminal" evidence="2">
    <location>
        <begin position="17"/>
        <end position="177"/>
    </location>
</feature>
<keyword evidence="4" id="KW-1185">Reference proteome</keyword>
<keyword evidence="3" id="KW-0808">Transferase</keyword>
<dbReference type="Pfam" id="PF13439">
    <property type="entry name" value="Glyco_transf_4"/>
    <property type="match status" value="1"/>
</dbReference>
<organism evidence="3 4">
    <name type="scientific">Marinobacter flavimaris</name>
    <dbReference type="NCBI Taxonomy" id="262076"/>
    <lineage>
        <taxon>Bacteria</taxon>
        <taxon>Pseudomonadati</taxon>
        <taxon>Pseudomonadota</taxon>
        <taxon>Gammaproteobacteria</taxon>
        <taxon>Pseudomonadales</taxon>
        <taxon>Marinobacteraceae</taxon>
        <taxon>Marinobacter</taxon>
    </lineage>
</organism>
<dbReference type="InterPro" id="IPR028098">
    <property type="entry name" value="Glyco_trans_4-like_N"/>
</dbReference>
<dbReference type="GO" id="GO:0016757">
    <property type="term" value="F:glycosyltransferase activity"/>
    <property type="evidence" value="ECO:0007669"/>
    <property type="project" value="InterPro"/>
</dbReference>
<gene>
    <name evidence="3" type="ORF">DXI23_03660</name>
</gene>
<sequence length="387" mass="43506">MKKLNVLQFITPAGFYGAERWVLAFANNVDNSLVRCDLAVTRESEDQDLTLAELYPVSDEQKVYYMDMRGRFDLRVIRQLCQIIRDRDIHVIHTHGYKSDILGLIAARRTGIRCVSTPHGFSGKVGFKLGAFIRLGTHMLRYFDRVVPLSEELMKEMDRFGVPKSRTRFVRNGVDLTELDSAKNDQTPPRHGLDERLITVGFIGQLIPRKGLPDLLDVFDGLYRKNPSLQLLLLGDGRQRPGLEARASELESESAIHFLGFRSDRLALLSGFDLFVMTSSLEGIPRCLMEAMAMGVPVVAYDIPGVDQLVKHEHTGLLAPHGDKKSLSDCCQRLLDDPQLAERLVQNARTLIEQHYSAARMALEYEVIFQEMTGGAHKVAPSTGRAI</sequence>
<dbReference type="RefSeq" id="WP_104271323.1">
    <property type="nucleotide sequence ID" value="NZ_PSSW01000008.1"/>
</dbReference>
<dbReference type="EMBL" id="QRDH01000001">
    <property type="protein sequence ID" value="RDU43003.1"/>
    <property type="molecule type" value="Genomic_DNA"/>
</dbReference>
<evidence type="ECO:0000259" key="2">
    <source>
        <dbReference type="Pfam" id="PF13439"/>
    </source>
</evidence>
<comment type="caution">
    <text evidence="3">The sequence shown here is derived from an EMBL/GenBank/DDBJ whole genome shotgun (WGS) entry which is preliminary data.</text>
</comment>